<feature type="domain" description="PCI" evidence="4">
    <location>
        <begin position="1"/>
        <end position="159"/>
    </location>
</feature>
<dbReference type="HOGENOM" id="CLU_054426_0_1_1"/>
<dbReference type="SMART" id="SM00088">
    <property type="entry name" value="PINT"/>
    <property type="match status" value="1"/>
</dbReference>
<protein>
    <submittedName>
        <fullName evidence="5">PREDICTED: similar to cop9 complex subunit 7a putat</fullName>
    </submittedName>
</protein>
<feature type="region of interest" description="Disordered" evidence="3">
    <location>
        <begin position="213"/>
        <end position="259"/>
    </location>
</feature>
<accession>F0W385</accession>
<proteinExistence type="inferred from homology"/>
<reference evidence="5" key="2">
    <citation type="submission" date="2011-02" db="EMBL/GenBank/DDBJ databases">
        <authorList>
            <person name="MacLean D."/>
        </authorList>
    </citation>
    <scope>NUCLEOTIDE SEQUENCE</scope>
</reference>
<dbReference type="Pfam" id="PF22061">
    <property type="entry name" value="CSN7_HB_subdom"/>
    <property type="match status" value="1"/>
</dbReference>
<dbReference type="AlphaFoldDB" id="F0W385"/>
<name>F0W385_9STRA</name>
<dbReference type="InterPro" id="IPR000717">
    <property type="entry name" value="PCI_dom"/>
</dbReference>
<keyword evidence="2" id="KW-0736">Signalosome</keyword>
<dbReference type="InterPro" id="IPR045237">
    <property type="entry name" value="COPS7/eIF3m"/>
</dbReference>
<organism evidence="5">
    <name type="scientific">Albugo laibachii Nc14</name>
    <dbReference type="NCBI Taxonomy" id="890382"/>
    <lineage>
        <taxon>Eukaryota</taxon>
        <taxon>Sar</taxon>
        <taxon>Stramenopiles</taxon>
        <taxon>Oomycota</taxon>
        <taxon>Peronosporomycetes</taxon>
        <taxon>Albuginales</taxon>
        <taxon>Albuginaceae</taxon>
        <taxon>Albugo</taxon>
    </lineage>
</organism>
<evidence type="ECO:0000313" key="5">
    <source>
        <dbReference type="EMBL" id="CCA15526.1"/>
    </source>
</evidence>
<dbReference type="Pfam" id="PF01399">
    <property type="entry name" value="PCI"/>
    <property type="match status" value="1"/>
</dbReference>
<dbReference type="GO" id="GO:0008180">
    <property type="term" value="C:COP9 signalosome"/>
    <property type="evidence" value="ECO:0007669"/>
    <property type="project" value="UniProtKB-KW"/>
</dbReference>
<gene>
    <name evidence="5" type="primary">AlNc14C12G1463</name>
    <name evidence="5" type="ORF">ALNC14_016690</name>
</gene>
<feature type="compositionally biased region" description="Low complexity" evidence="3">
    <location>
        <begin position="236"/>
        <end position="252"/>
    </location>
</feature>
<reference evidence="5" key="1">
    <citation type="journal article" date="2011" name="PLoS Biol.">
        <title>Gene gain and loss during evolution of obligate parasitism in the white rust pathogen of Arabidopsis thaliana.</title>
        <authorList>
            <person name="Kemen E."/>
            <person name="Gardiner A."/>
            <person name="Schultz-Larsen T."/>
            <person name="Kemen A.C."/>
            <person name="Balmuth A.L."/>
            <person name="Robert-Seilaniantz A."/>
            <person name="Bailey K."/>
            <person name="Holub E."/>
            <person name="Studholme D.J."/>
            <person name="Maclean D."/>
            <person name="Jones J.D."/>
        </authorList>
    </citation>
    <scope>NUCLEOTIDE SEQUENCE</scope>
</reference>
<comment type="similarity">
    <text evidence="1">Belongs to the CSN7/EIF3M family. CSN7 subfamily.</text>
</comment>
<dbReference type="PANTHER" id="PTHR15350:SF5">
    <property type="entry name" value="COP9 SIGNALOSOME COMPLEX SUBUNIT 7"/>
    <property type="match status" value="1"/>
</dbReference>
<evidence type="ECO:0000259" key="4">
    <source>
        <dbReference type="PROSITE" id="PS50250"/>
    </source>
</evidence>
<dbReference type="PROSITE" id="PS50250">
    <property type="entry name" value="PCI"/>
    <property type="match status" value="1"/>
</dbReference>
<sequence length="259" mass="29133">MTFLCATTDSSLEQFTLLAKNARGRACEALIHQVLSNPDVFLFSQLLVMPNIAALENTEFQSSYRLLQIFAFGTYNDYNRERQQLPELNPASELKLRKLSVVSLAQHRKDLSYEVLMGALDVHTIRALEDVLIDAIYSGLVQGKLDQKTRSIRVTYVVARDVQSHDIVSMKDKLKEWQLKAFAVCDKIDSILSHATKTVGDNVAREERIQSKIKATMERSKGNGNRMHVDDATGESSPGSRKSSSMKQRSQGPMARKRV</sequence>
<feature type="compositionally biased region" description="Basic and acidic residues" evidence="3">
    <location>
        <begin position="213"/>
        <end position="231"/>
    </location>
</feature>
<dbReference type="EMBL" id="FR824057">
    <property type="protein sequence ID" value="CCA15526.1"/>
    <property type="molecule type" value="Genomic_DNA"/>
</dbReference>
<evidence type="ECO:0000256" key="1">
    <source>
        <dbReference type="ARBA" id="ARBA00008482"/>
    </source>
</evidence>
<evidence type="ECO:0000256" key="2">
    <source>
        <dbReference type="ARBA" id="ARBA00022790"/>
    </source>
</evidence>
<evidence type="ECO:0000256" key="3">
    <source>
        <dbReference type="SAM" id="MobiDB-lite"/>
    </source>
</evidence>
<dbReference type="PANTHER" id="PTHR15350">
    <property type="entry name" value="COP9 SIGNALOSOME COMPLEX SUBUNIT 7/DENDRITIC CELL PROTEIN GA17"/>
    <property type="match status" value="1"/>
</dbReference>